<dbReference type="SUPFAM" id="SSF55785">
    <property type="entry name" value="PYP-like sensor domain (PAS domain)"/>
    <property type="match status" value="1"/>
</dbReference>
<feature type="region of interest" description="Disordered" evidence="4">
    <location>
        <begin position="1057"/>
        <end position="1078"/>
    </location>
</feature>
<dbReference type="InterPro" id="IPR035965">
    <property type="entry name" value="PAS-like_dom_sf"/>
</dbReference>
<dbReference type="InterPro" id="IPR003661">
    <property type="entry name" value="HisK_dim/P_dom"/>
</dbReference>
<comment type="caution">
    <text evidence="8">The sequence shown here is derived from an EMBL/GenBank/DDBJ whole genome shotgun (WGS) entry which is preliminary data.</text>
</comment>
<dbReference type="Gene3D" id="3.30.565.10">
    <property type="entry name" value="Histidine kinase-like ATPase, C-terminal domain"/>
    <property type="match status" value="1"/>
</dbReference>
<dbReference type="CDD" id="cd17546">
    <property type="entry name" value="REC_hyHK_CKI1_RcsC-like"/>
    <property type="match status" value="1"/>
</dbReference>
<dbReference type="PROSITE" id="PS50112">
    <property type="entry name" value="PAS"/>
    <property type="match status" value="1"/>
</dbReference>
<evidence type="ECO:0000259" key="7">
    <source>
        <dbReference type="PROSITE" id="PS50112"/>
    </source>
</evidence>
<dbReference type="InterPro" id="IPR003018">
    <property type="entry name" value="GAF"/>
</dbReference>
<organism evidence="8 9">
    <name type="scientific">Mortierella alpina</name>
    <name type="common">Oleaginous fungus</name>
    <name type="synonym">Mortierella renispora</name>
    <dbReference type="NCBI Taxonomy" id="64518"/>
    <lineage>
        <taxon>Eukaryota</taxon>
        <taxon>Fungi</taxon>
        <taxon>Fungi incertae sedis</taxon>
        <taxon>Mucoromycota</taxon>
        <taxon>Mortierellomycotina</taxon>
        <taxon>Mortierellomycetes</taxon>
        <taxon>Mortierellales</taxon>
        <taxon>Mortierellaceae</taxon>
        <taxon>Mortierella</taxon>
    </lineage>
</organism>
<dbReference type="InterPro" id="IPR011006">
    <property type="entry name" value="CheY-like_superfamily"/>
</dbReference>
<dbReference type="SMART" id="SM00448">
    <property type="entry name" value="REC"/>
    <property type="match status" value="1"/>
</dbReference>
<feature type="region of interest" description="Disordered" evidence="4">
    <location>
        <begin position="1023"/>
        <end position="1045"/>
    </location>
</feature>
<feature type="domain" description="Response regulatory" evidence="6">
    <location>
        <begin position="1136"/>
        <end position="1296"/>
    </location>
</feature>
<evidence type="ECO:0000313" key="8">
    <source>
        <dbReference type="EMBL" id="KAG9326897.1"/>
    </source>
</evidence>
<dbReference type="Gene3D" id="3.30.450.20">
    <property type="entry name" value="PAS domain"/>
    <property type="match status" value="1"/>
</dbReference>
<gene>
    <name evidence="8" type="ORF">KVV02_001421</name>
</gene>
<protein>
    <recommendedName>
        <fullName evidence="10">Response regulatory domain-containing protein</fullName>
    </recommendedName>
</protein>
<dbReference type="InterPro" id="IPR000014">
    <property type="entry name" value="PAS"/>
</dbReference>
<dbReference type="InterPro" id="IPR013767">
    <property type="entry name" value="PAS_fold"/>
</dbReference>
<dbReference type="Pfam" id="PF00512">
    <property type="entry name" value="HisKA"/>
    <property type="match status" value="1"/>
</dbReference>
<evidence type="ECO:0000259" key="6">
    <source>
        <dbReference type="PROSITE" id="PS50110"/>
    </source>
</evidence>
<dbReference type="EMBL" id="JAIFTL010000012">
    <property type="protein sequence ID" value="KAG9326897.1"/>
    <property type="molecule type" value="Genomic_DNA"/>
</dbReference>
<dbReference type="Pfam" id="PF01590">
    <property type="entry name" value="GAF"/>
    <property type="match status" value="1"/>
</dbReference>
<dbReference type="GO" id="GO:0000155">
    <property type="term" value="F:phosphorelay sensor kinase activity"/>
    <property type="evidence" value="ECO:0007669"/>
    <property type="project" value="InterPro"/>
</dbReference>
<dbReference type="Proteomes" id="UP000717515">
    <property type="component" value="Unassembled WGS sequence"/>
</dbReference>
<feature type="compositionally biased region" description="Pro residues" evidence="4">
    <location>
        <begin position="289"/>
        <end position="305"/>
    </location>
</feature>
<dbReference type="InterPro" id="IPR036890">
    <property type="entry name" value="HATPase_C_sf"/>
</dbReference>
<evidence type="ECO:0000256" key="2">
    <source>
        <dbReference type="ARBA" id="ARBA00023012"/>
    </source>
</evidence>
<evidence type="ECO:0000313" key="9">
    <source>
        <dbReference type="Proteomes" id="UP000717515"/>
    </source>
</evidence>
<evidence type="ECO:0000256" key="3">
    <source>
        <dbReference type="PROSITE-ProRule" id="PRU00169"/>
    </source>
</evidence>
<keyword evidence="2" id="KW-0902">Two-component regulatory system</keyword>
<dbReference type="GO" id="GO:0006355">
    <property type="term" value="P:regulation of DNA-templated transcription"/>
    <property type="evidence" value="ECO:0007669"/>
    <property type="project" value="InterPro"/>
</dbReference>
<feature type="modified residue" description="4-aspartylphosphate" evidence="3">
    <location>
        <position position="1187"/>
    </location>
</feature>
<dbReference type="Gene3D" id="3.40.50.2300">
    <property type="match status" value="1"/>
</dbReference>
<feature type="compositionally biased region" description="Polar residues" evidence="4">
    <location>
        <begin position="1068"/>
        <end position="1078"/>
    </location>
</feature>
<feature type="compositionally biased region" description="Low complexity" evidence="4">
    <location>
        <begin position="1340"/>
        <end position="1358"/>
    </location>
</feature>
<dbReference type="PROSITE" id="PS50110">
    <property type="entry name" value="RESPONSE_REGULATORY"/>
    <property type="match status" value="1"/>
</dbReference>
<feature type="region of interest" description="Disordered" evidence="4">
    <location>
        <begin position="1381"/>
        <end position="1406"/>
    </location>
</feature>
<name>A0A9P8A9K0_MORAP</name>
<feature type="region of interest" description="Disordered" evidence="4">
    <location>
        <begin position="280"/>
        <end position="391"/>
    </location>
</feature>
<feature type="region of interest" description="Disordered" evidence="4">
    <location>
        <begin position="971"/>
        <end position="992"/>
    </location>
</feature>
<dbReference type="PROSITE" id="PS50109">
    <property type="entry name" value="HIS_KIN"/>
    <property type="match status" value="1"/>
</dbReference>
<dbReference type="Pfam" id="PF00989">
    <property type="entry name" value="PAS"/>
    <property type="match status" value="1"/>
</dbReference>
<feature type="region of interest" description="Disordered" evidence="4">
    <location>
        <begin position="915"/>
        <end position="957"/>
    </location>
</feature>
<feature type="compositionally biased region" description="Low complexity" evidence="4">
    <location>
        <begin position="306"/>
        <end position="321"/>
    </location>
</feature>
<keyword evidence="1 3" id="KW-0597">Phosphoprotein</keyword>
<feature type="compositionally biased region" description="Low complexity" evidence="4">
    <location>
        <begin position="1559"/>
        <end position="1574"/>
    </location>
</feature>
<reference evidence="8" key="1">
    <citation type="submission" date="2021-07" db="EMBL/GenBank/DDBJ databases">
        <title>Draft genome of Mortierella alpina, strain LL118, isolated from an aspen leaf litter sample.</title>
        <authorList>
            <person name="Yang S."/>
            <person name="Vinatzer B.A."/>
        </authorList>
    </citation>
    <scope>NUCLEOTIDE SEQUENCE</scope>
    <source>
        <strain evidence="8">LL118</strain>
    </source>
</reference>
<dbReference type="CDD" id="cd00130">
    <property type="entry name" value="PAS"/>
    <property type="match status" value="1"/>
</dbReference>
<feature type="compositionally biased region" description="Polar residues" evidence="4">
    <location>
        <begin position="915"/>
        <end position="929"/>
    </location>
</feature>
<feature type="domain" description="PAS" evidence="7">
    <location>
        <begin position="19"/>
        <end position="66"/>
    </location>
</feature>
<dbReference type="SUPFAM" id="SSF55781">
    <property type="entry name" value="GAF domain-like"/>
    <property type="match status" value="1"/>
</dbReference>
<feature type="region of interest" description="Disordered" evidence="4">
    <location>
        <begin position="1332"/>
        <end position="1358"/>
    </location>
</feature>
<sequence length="1634" mass="173128">MIPSSTHNHSDSDWPTPALDSWIYSLLTSTVDPIIACDLQGNICAWNHGAQQTFGIPAKQSLGKNLNRLFASFASFTSAATATATAAVAGSIAEIEAQAETEAEENTLYPSTPEEILALKAAPSKRVVSRTVKDRTQRLFLESLSAIFEKPATPLATSTPAATVLSTPMVERTAPALPTASTRGFFANGTSSHGTRNGRHSYAGSKPAGKDKKEKKEKKENNAKETKVTKETKESKEAKAQEGSSAAPTPVVVGYSVILTDLSSLSTTLPLLPLHPAQPAALPSTTAPLKPPAPSPSPSPSPPQPSSSLASSLTSSFSHSAPSPPPPAAAQQPTGSSHLDSPVPRPLSQASSSADRETSKTALVSRPVTSREHSTDSGFDERSSSSALKASVPEAAAEPYSTAPSLVDLIPSIAAPRSTSSMPTSPLPPSRSNSISLPIPVDEPLACVRTSARSTSLGQLLALPLLNSSLDYRPRALSIAATAVSSTSTGTQLSVSMSSSPDKSRLDIHHNSLTLSNDSHPSSLLSGELRLDREWDDPYFTYLAPIAASLLTCHGDHFFDLVCEELAINLGVKYAFISQLVSLDELKELDPTEYMNLIEQFGGLVPPIDGVMHNISSWPGESHINPHAFQGYLADCTIQDKVTLLKSSLADQYQDVAECLMDHTIESYVGMRLETAQGEIVGVIGIIHDRPLTDEDGAIVKVVLDQVGIRVANELDRLRVEANLIYARDVAESTAKNKTKFLADMSHEIRNPMNAVVGVTDILLDTAGLSTEQASYVEVIRTSGQHLLTVINDILDISRIDQDVKFLLERRPLSLRKCLKDAVSLAGLTPLHDVSRSISVIEWPPEMDDLGPFSELEETNILPLLWSIDHNVPEHLLGDITRLRQVLINLCTNSLKFTQRGRVSVHVSVHQPTAQYPTIRPNSSPTVTRNAPHGGQIYYPGEASSSSPSSPMLTGTDQRTPMVFQQRYDVKADSGHSAKPSPASSRRRPADKRHLAPAVIVNHDHTGTSRFTFTIPFTVCQSPETDSHPSVTAPSSPVSSPLRHELASDHHTLESFALPASSSSSSSPQPGQHTQDATVRTEKLVERFENISTGALTATTPSASAAADPSKPSSPTYAKVVESSLKPLAINGVPLRILLAEDNAVNQKIAVGVLKKLGYENVDVAENGLEVIDKLDQGSVYDVILMDVSMPVMDGLDATKAIVDRRTRGLLYASATGQQQRCSEKSGDEEDVDDVASSDAVAETQKFKDYLNIYVIALTASAMGSDKERCMEAGMDDFMTKPFALLEMKRVLNDFIIKWNDGALQARNDVCLAAALAAKSRCNSPYCQGGLSAAQKDGSRSLTPTSSLSKSPSASSSSMNLAELGATTDCLGCCGTSAETGAMEGPASGSSSPPSSSGRGCRMETPRPLRRNLDAIGCSLFSSGRRSNSEVAMSAIPGSANNTLPGPLGPSGLEGALLSRRASDAFAFTKREWRSGLGQGGESGVNGAHDIHPLDTTDAASVAEHENSGSSSGFAPHHLRVKRVMSPSSLSKEHDLTLFKPMASPLSPLSLLTTDTEGSSSVSPPLSSSSSSSPTEEVARSNGPPSSPPLPAAQLSSGPSSDSSSQSSVEGSPTKDARSVVARTETGPQGPAVV</sequence>
<feature type="region of interest" description="Disordered" evidence="4">
    <location>
        <begin position="180"/>
        <end position="248"/>
    </location>
</feature>
<dbReference type="Pfam" id="PF00072">
    <property type="entry name" value="Response_reg"/>
    <property type="match status" value="1"/>
</dbReference>
<dbReference type="SUPFAM" id="SSF52172">
    <property type="entry name" value="CheY-like"/>
    <property type="match status" value="1"/>
</dbReference>
<feature type="compositionally biased region" description="Low complexity" evidence="4">
    <location>
        <begin position="1028"/>
        <end position="1041"/>
    </location>
</feature>
<proteinExistence type="predicted"/>
<dbReference type="SMART" id="SM00388">
    <property type="entry name" value="HisKA"/>
    <property type="match status" value="1"/>
</dbReference>
<dbReference type="SUPFAM" id="SSF47384">
    <property type="entry name" value="Homodimeric domain of signal transducing histidine kinase"/>
    <property type="match status" value="1"/>
</dbReference>
<dbReference type="InterPro" id="IPR001789">
    <property type="entry name" value="Sig_transdc_resp-reg_receiver"/>
</dbReference>
<evidence type="ECO:0000259" key="5">
    <source>
        <dbReference type="PROSITE" id="PS50109"/>
    </source>
</evidence>
<dbReference type="Gene3D" id="1.10.287.130">
    <property type="match status" value="1"/>
</dbReference>
<dbReference type="SUPFAM" id="SSF55874">
    <property type="entry name" value="ATPase domain of HSP90 chaperone/DNA topoisomerase II/histidine kinase"/>
    <property type="match status" value="1"/>
</dbReference>
<dbReference type="CDD" id="cd00082">
    <property type="entry name" value="HisKA"/>
    <property type="match status" value="1"/>
</dbReference>
<evidence type="ECO:0000256" key="4">
    <source>
        <dbReference type="SAM" id="MobiDB-lite"/>
    </source>
</evidence>
<dbReference type="SMART" id="SM00091">
    <property type="entry name" value="PAS"/>
    <property type="match status" value="1"/>
</dbReference>
<feature type="region of interest" description="Disordered" evidence="4">
    <location>
        <begin position="1549"/>
        <end position="1634"/>
    </location>
</feature>
<feature type="compositionally biased region" description="Basic and acidic residues" evidence="4">
    <location>
        <begin position="208"/>
        <end position="240"/>
    </location>
</feature>
<feature type="compositionally biased region" description="Low complexity" evidence="4">
    <location>
        <begin position="1385"/>
        <end position="1398"/>
    </location>
</feature>
<dbReference type="InterPro" id="IPR005467">
    <property type="entry name" value="His_kinase_dom"/>
</dbReference>
<accession>A0A9P8A9K0</accession>
<dbReference type="PANTHER" id="PTHR45339">
    <property type="entry name" value="HYBRID SIGNAL TRANSDUCTION HISTIDINE KINASE J"/>
    <property type="match status" value="1"/>
</dbReference>
<feature type="compositionally biased region" description="Basic and acidic residues" evidence="4">
    <location>
        <begin position="369"/>
        <end position="383"/>
    </location>
</feature>
<evidence type="ECO:0008006" key="10">
    <source>
        <dbReference type="Google" id="ProtNLM"/>
    </source>
</evidence>
<dbReference type="PANTHER" id="PTHR45339:SF1">
    <property type="entry name" value="HYBRID SIGNAL TRANSDUCTION HISTIDINE KINASE J"/>
    <property type="match status" value="1"/>
</dbReference>
<dbReference type="InterPro" id="IPR036097">
    <property type="entry name" value="HisK_dim/P_sf"/>
</dbReference>
<feature type="domain" description="Histidine kinase" evidence="5">
    <location>
        <begin position="744"/>
        <end position="909"/>
    </location>
</feature>
<feature type="compositionally biased region" description="Low complexity" evidence="4">
    <location>
        <begin position="1592"/>
        <end position="1612"/>
    </location>
</feature>
<evidence type="ECO:0000256" key="1">
    <source>
        <dbReference type="ARBA" id="ARBA00022553"/>
    </source>
</evidence>